<dbReference type="EMBL" id="KN840497">
    <property type="protein sequence ID" value="KIP07444.1"/>
    <property type="molecule type" value="Genomic_DNA"/>
</dbReference>
<dbReference type="Proteomes" id="UP000053257">
    <property type="component" value="Unassembled WGS sequence"/>
</dbReference>
<reference evidence="1 2" key="1">
    <citation type="journal article" date="2014" name="PLoS Genet.">
        <title>Analysis of the Phlebiopsis gigantea genome, transcriptome and secretome provides insight into its pioneer colonization strategies of wood.</title>
        <authorList>
            <person name="Hori C."/>
            <person name="Ishida T."/>
            <person name="Igarashi K."/>
            <person name="Samejima M."/>
            <person name="Suzuki H."/>
            <person name="Master E."/>
            <person name="Ferreira P."/>
            <person name="Ruiz-Duenas F.J."/>
            <person name="Held B."/>
            <person name="Canessa P."/>
            <person name="Larrondo L.F."/>
            <person name="Schmoll M."/>
            <person name="Druzhinina I.S."/>
            <person name="Kubicek C.P."/>
            <person name="Gaskell J.A."/>
            <person name="Kersten P."/>
            <person name="St John F."/>
            <person name="Glasner J."/>
            <person name="Sabat G."/>
            <person name="Splinter BonDurant S."/>
            <person name="Syed K."/>
            <person name="Yadav J."/>
            <person name="Mgbeahuruike A.C."/>
            <person name="Kovalchuk A."/>
            <person name="Asiegbu F.O."/>
            <person name="Lackner G."/>
            <person name="Hoffmeister D."/>
            <person name="Rencoret J."/>
            <person name="Gutierrez A."/>
            <person name="Sun H."/>
            <person name="Lindquist E."/>
            <person name="Barry K."/>
            <person name="Riley R."/>
            <person name="Grigoriev I.V."/>
            <person name="Henrissat B."/>
            <person name="Kues U."/>
            <person name="Berka R.M."/>
            <person name="Martinez A.T."/>
            <person name="Covert S.F."/>
            <person name="Blanchette R.A."/>
            <person name="Cullen D."/>
        </authorList>
    </citation>
    <scope>NUCLEOTIDE SEQUENCE [LARGE SCALE GENOMIC DNA]</scope>
    <source>
        <strain evidence="1 2">11061_1 CR5-6</strain>
    </source>
</reference>
<name>A0A0C3NQK5_PHLG1</name>
<evidence type="ECO:0000313" key="2">
    <source>
        <dbReference type="Proteomes" id="UP000053257"/>
    </source>
</evidence>
<dbReference type="HOGENOM" id="CLU_2097692_0_0_1"/>
<organism evidence="1 2">
    <name type="scientific">Phlebiopsis gigantea (strain 11061_1 CR5-6)</name>
    <name type="common">White-rot fungus</name>
    <name type="synonym">Peniophora gigantea</name>
    <dbReference type="NCBI Taxonomy" id="745531"/>
    <lineage>
        <taxon>Eukaryota</taxon>
        <taxon>Fungi</taxon>
        <taxon>Dikarya</taxon>
        <taxon>Basidiomycota</taxon>
        <taxon>Agaricomycotina</taxon>
        <taxon>Agaricomycetes</taxon>
        <taxon>Polyporales</taxon>
        <taxon>Phanerochaetaceae</taxon>
        <taxon>Phlebiopsis</taxon>
    </lineage>
</organism>
<sequence>MTVIRDIAPSQWLSVSHGLSALAVSPVTWMQHATARLHSSKPERRQSRRNSRYKIQYCPFSCTSPWNHVNPGDPDGRMFPLLDDLRSAVASVTSLHLRANAMGSSCLAEPSRAYRG</sequence>
<accession>A0A0C3NQK5</accession>
<protein>
    <submittedName>
        <fullName evidence="1">Uncharacterized protein</fullName>
    </submittedName>
</protein>
<evidence type="ECO:0000313" key="1">
    <source>
        <dbReference type="EMBL" id="KIP07444.1"/>
    </source>
</evidence>
<gene>
    <name evidence="1" type="ORF">PHLGIDRAFT_421079</name>
</gene>
<proteinExistence type="predicted"/>
<keyword evidence="2" id="KW-1185">Reference proteome</keyword>
<dbReference type="AlphaFoldDB" id="A0A0C3NQK5"/>